<reference evidence="1 2" key="1">
    <citation type="journal article" date="2018" name="Nat. Ecol. Evol.">
        <title>Pezizomycetes genomes reveal the molecular basis of ectomycorrhizal truffle lifestyle.</title>
        <authorList>
            <person name="Murat C."/>
            <person name="Payen T."/>
            <person name="Noel B."/>
            <person name="Kuo A."/>
            <person name="Morin E."/>
            <person name="Chen J."/>
            <person name="Kohler A."/>
            <person name="Krizsan K."/>
            <person name="Balestrini R."/>
            <person name="Da Silva C."/>
            <person name="Montanini B."/>
            <person name="Hainaut M."/>
            <person name="Levati E."/>
            <person name="Barry K.W."/>
            <person name="Belfiori B."/>
            <person name="Cichocki N."/>
            <person name="Clum A."/>
            <person name="Dockter R.B."/>
            <person name="Fauchery L."/>
            <person name="Guy J."/>
            <person name="Iotti M."/>
            <person name="Le Tacon F."/>
            <person name="Lindquist E.A."/>
            <person name="Lipzen A."/>
            <person name="Malagnac F."/>
            <person name="Mello A."/>
            <person name="Molinier V."/>
            <person name="Miyauchi S."/>
            <person name="Poulain J."/>
            <person name="Riccioni C."/>
            <person name="Rubini A."/>
            <person name="Sitrit Y."/>
            <person name="Splivallo R."/>
            <person name="Traeger S."/>
            <person name="Wang M."/>
            <person name="Zifcakova L."/>
            <person name="Wipf D."/>
            <person name="Zambonelli A."/>
            <person name="Paolocci F."/>
            <person name="Nowrousian M."/>
            <person name="Ottonello S."/>
            <person name="Baldrian P."/>
            <person name="Spatafora J.W."/>
            <person name="Henrissat B."/>
            <person name="Nagy L.G."/>
            <person name="Aury J.M."/>
            <person name="Wincker P."/>
            <person name="Grigoriev I.V."/>
            <person name="Bonfante P."/>
            <person name="Martin F.M."/>
        </authorList>
    </citation>
    <scope>NUCLEOTIDE SEQUENCE [LARGE SCALE GENOMIC DNA]</scope>
    <source>
        <strain evidence="1 2">RN42</strain>
    </source>
</reference>
<sequence length="183" mass="21449">MFMLTISPPSDCTVGWRSAQQHHDQESMWPANTFPPKDPDFWCHYSGYTNEDRNAYNWEGKYIYSKLHSIHKLRFLDSELRTVWEDGRYIKGNPAGSYSLYYLYSMGYDDVQVPESIFRSCENLLGFFYRSWLLQTDSLDGSTNCNISYCDGVDRFCVDFQTAPKQVLQSLSKRHRAGLLREE</sequence>
<organism evidence="1 2">
    <name type="scientific">Ascobolus immersus RN42</name>
    <dbReference type="NCBI Taxonomy" id="1160509"/>
    <lineage>
        <taxon>Eukaryota</taxon>
        <taxon>Fungi</taxon>
        <taxon>Dikarya</taxon>
        <taxon>Ascomycota</taxon>
        <taxon>Pezizomycotina</taxon>
        <taxon>Pezizomycetes</taxon>
        <taxon>Pezizales</taxon>
        <taxon>Ascobolaceae</taxon>
        <taxon>Ascobolus</taxon>
    </lineage>
</organism>
<keyword evidence="2" id="KW-1185">Reference proteome</keyword>
<gene>
    <name evidence="1" type="ORF">BJ508DRAFT_311431</name>
</gene>
<name>A0A3N4HQA8_ASCIM</name>
<protein>
    <submittedName>
        <fullName evidence="1">Uncharacterized protein</fullName>
    </submittedName>
</protein>
<proteinExistence type="predicted"/>
<dbReference type="AlphaFoldDB" id="A0A3N4HQA8"/>
<evidence type="ECO:0000313" key="1">
    <source>
        <dbReference type="EMBL" id="RPA76015.1"/>
    </source>
</evidence>
<accession>A0A3N4HQA8</accession>
<dbReference type="EMBL" id="ML119752">
    <property type="protein sequence ID" value="RPA76015.1"/>
    <property type="molecule type" value="Genomic_DNA"/>
</dbReference>
<evidence type="ECO:0000313" key="2">
    <source>
        <dbReference type="Proteomes" id="UP000275078"/>
    </source>
</evidence>
<dbReference type="Proteomes" id="UP000275078">
    <property type="component" value="Unassembled WGS sequence"/>
</dbReference>